<dbReference type="Pfam" id="PF03982">
    <property type="entry name" value="DAGAT"/>
    <property type="match status" value="1"/>
</dbReference>
<dbReference type="EnsemblPlants" id="Kaladp0022s0203.1.v1.1">
    <property type="protein sequence ID" value="Kaladp0022s0203.1.v1.1"/>
    <property type="gene ID" value="Kaladp0022s0203.v1.1"/>
</dbReference>
<dbReference type="CDD" id="cd07987">
    <property type="entry name" value="LPLAT_MGAT-like"/>
    <property type="match status" value="1"/>
</dbReference>
<comment type="similarity">
    <text evidence="1">Belongs to the diacylglycerol acyltransferase family.</text>
</comment>
<name>A0A7N0T502_KALFE</name>
<dbReference type="PANTHER" id="PTHR22753">
    <property type="entry name" value="TRANSMEMBRANE PROTEIN 68"/>
    <property type="match status" value="1"/>
</dbReference>
<dbReference type="GO" id="GO:0016020">
    <property type="term" value="C:membrane"/>
    <property type="evidence" value="ECO:0007669"/>
    <property type="project" value="TreeGrafter"/>
</dbReference>
<evidence type="ECO:0000313" key="5">
    <source>
        <dbReference type="Proteomes" id="UP000594263"/>
    </source>
</evidence>
<sequence length="702" mass="78294">MAIYYTPCQTFGKCPAMQPCIRFKVQDTGRPKYLQFTGVLEHHSSRFVSSCAKVQSGTFVARVKHSDDVGFKELPVLYDDGYAAESLKDFFDIAKDMTKPDGGPPRWFCPTACGRPLDDSPTLLYLPGIDGTGLGLILHHKSLGKFFQVRCLHIPVADRTPFEGLVNLVEDGVKLEHAKSPGRPIYLVGDSVGGCIALSVAARNPNIDLVVILVNPATSLARSQLLNLLPILKDLHLPEELHSIIPCLIGFLTGDPVKMAMVNLKSHNCLGMAMKEYYESFCFLLPRVHNLADIVPLETLIWKIRLLQTAAGDTNSRLHDVVAEVLILASCKDHIIPSKDEAKRLVSLIPGCRVRYFKDNGHSLLLETGVDLMTVIKGTGIYRRWTRRHDFISDFLPPSKSDLRHFANEIPGRLHHLISPVIFSTKKNGEIVKGLVGVPEEGPVLLVGNHMLLGVDLWAIIKQFLAEKNIVVRGLAHPGSLTTKFESLYPEFSTFDLFRIFGAVPVSASNFFRLLSTNSHVLLYPGGTRESLHLKGEQHQLHWPEEPEFVRMAAKFGAKIVPFGVVGEDDAADVVLDYKDMMKIPLLRDLIQEITPEAVTSRLGASVKAEKLECCLPFVAPKLPGRFYYLFGKPIETRGREAVLKDKEAASEVYLQVKSEIERSIRYLLKKREEDPYRSIIARTLYRAVSANPFDQAPTFDP</sequence>
<dbReference type="PANTHER" id="PTHR22753:SF14">
    <property type="entry name" value="MONOACYLGLYCEROL_DIACYLGLYCEROL O-ACYLTRANSFERASE"/>
    <property type="match status" value="1"/>
</dbReference>
<evidence type="ECO:0000313" key="4">
    <source>
        <dbReference type="EnsemblPlants" id="Kaladp0022s0203.1.v1.1"/>
    </source>
</evidence>
<evidence type="ECO:0000256" key="2">
    <source>
        <dbReference type="ARBA" id="ARBA00022679"/>
    </source>
</evidence>
<evidence type="ECO:0000256" key="1">
    <source>
        <dbReference type="ARBA" id="ARBA00005420"/>
    </source>
</evidence>
<proteinExistence type="inferred from homology"/>
<dbReference type="Gene3D" id="3.40.50.1820">
    <property type="entry name" value="alpha/beta hydrolase"/>
    <property type="match status" value="1"/>
</dbReference>
<dbReference type="Proteomes" id="UP000594263">
    <property type="component" value="Unplaced"/>
</dbReference>
<evidence type="ECO:0000256" key="3">
    <source>
        <dbReference type="ARBA" id="ARBA00023315"/>
    </source>
</evidence>
<keyword evidence="5" id="KW-1185">Reference proteome</keyword>
<dbReference type="SUPFAM" id="SSF53474">
    <property type="entry name" value="alpha/beta-Hydrolases"/>
    <property type="match status" value="1"/>
</dbReference>
<dbReference type="GO" id="GO:0019432">
    <property type="term" value="P:triglyceride biosynthetic process"/>
    <property type="evidence" value="ECO:0007669"/>
    <property type="project" value="UniProtKB-ARBA"/>
</dbReference>
<organism evidence="4 5">
    <name type="scientific">Kalanchoe fedtschenkoi</name>
    <name type="common">Lavender scallops</name>
    <name type="synonym">South American air plant</name>
    <dbReference type="NCBI Taxonomy" id="63787"/>
    <lineage>
        <taxon>Eukaryota</taxon>
        <taxon>Viridiplantae</taxon>
        <taxon>Streptophyta</taxon>
        <taxon>Embryophyta</taxon>
        <taxon>Tracheophyta</taxon>
        <taxon>Spermatophyta</taxon>
        <taxon>Magnoliopsida</taxon>
        <taxon>eudicotyledons</taxon>
        <taxon>Gunneridae</taxon>
        <taxon>Pentapetalae</taxon>
        <taxon>Saxifragales</taxon>
        <taxon>Crassulaceae</taxon>
        <taxon>Kalanchoe</taxon>
    </lineage>
</organism>
<dbReference type="InterPro" id="IPR007130">
    <property type="entry name" value="DAGAT"/>
</dbReference>
<keyword evidence="3" id="KW-0012">Acyltransferase</keyword>
<dbReference type="AlphaFoldDB" id="A0A7N0T502"/>
<reference evidence="4" key="1">
    <citation type="submission" date="2021-01" db="UniProtKB">
        <authorList>
            <consortium name="EnsemblPlants"/>
        </authorList>
    </citation>
    <scope>IDENTIFICATION</scope>
</reference>
<dbReference type="Gramene" id="Kaladp0022s0203.1.v1.1">
    <property type="protein sequence ID" value="Kaladp0022s0203.1.v1.1"/>
    <property type="gene ID" value="Kaladp0022s0203.v1.1"/>
</dbReference>
<keyword evidence="2" id="KW-0808">Transferase</keyword>
<accession>A0A7N0T502</accession>
<dbReference type="InterPro" id="IPR029058">
    <property type="entry name" value="AB_hydrolase_fold"/>
</dbReference>
<dbReference type="GO" id="GO:0004144">
    <property type="term" value="F:diacylglycerol O-acyltransferase activity"/>
    <property type="evidence" value="ECO:0007669"/>
    <property type="project" value="UniProtKB-ARBA"/>
</dbReference>
<protein>
    <submittedName>
        <fullName evidence="4">Uncharacterized protein</fullName>
    </submittedName>
</protein>